<evidence type="ECO:0000313" key="3">
    <source>
        <dbReference type="Proteomes" id="UP001164929"/>
    </source>
</evidence>
<evidence type="ECO:0000313" key="2">
    <source>
        <dbReference type="EMBL" id="KAJ7012627.1"/>
    </source>
</evidence>
<protein>
    <submittedName>
        <fullName evidence="2">Uncharacterized protein</fullName>
    </submittedName>
</protein>
<evidence type="ECO:0000256" key="1">
    <source>
        <dbReference type="SAM" id="Coils"/>
    </source>
</evidence>
<sequence length="128" mass="14951">MCFMAIESENDVLPLDDEFDLSYDELHDAFESLYNGFKKLGYKYSSLKKIYACLLVEKNALKKKAWIVIDSDKVNQLEEKNKALKKKVDKLNTTLAKFNQGFKIFDIILPSQRCVFNKRGIKYQPKKN</sequence>
<comment type="caution">
    <text evidence="2">The sequence shown here is derived from an EMBL/GenBank/DDBJ whole genome shotgun (WGS) entry which is preliminary data.</text>
</comment>
<keyword evidence="1" id="KW-0175">Coiled coil</keyword>
<feature type="coiled-coil region" evidence="1">
    <location>
        <begin position="67"/>
        <end position="101"/>
    </location>
</feature>
<organism evidence="2 3">
    <name type="scientific">Populus alba x Populus x berolinensis</name>
    <dbReference type="NCBI Taxonomy" id="444605"/>
    <lineage>
        <taxon>Eukaryota</taxon>
        <taxon>Viridiplantae</taxon>
        <taxon>Streptophyta</taxon>
        <taxon>Embryophyta</taxon>
        <taxon>Tracheophyta</taxon>
        <taxon>Spermatophyta</taxon>
        <taxon>Magnoliopsida</taxon>
        <taxon>eudicotyledons</taxon>
        <taxon>Gunneridae</taxon>
        <taxon>Pentapetalae</taxon>
        <taxon>rosids</taxon>
        <taxon>fabids</taxon>
        <taxon>Malpighiales</taxon>
        <taxon>Salicaceae</taxon>
        <taxon>Saliceae</taxon>
        <taxon>Populus</taxon>
    </lineage>
</organism>
<dbReference type="Proteomes" id="UP001164929">
    <property type="component" value="Chromosome 1"/>
</dbReference>
<reference evidence="2 3" key="1">
    <citation type="journal article" date="2023" name="Mol. Ecol. Resour.">
        <title>Chromosome-level genome assembly of a triploid poplar Populus alba 'Berolinensis'.</title>
        <authorList>
            <person name="Chen S."/>
            <person name="Yu Y."/>
            <person name="Wang X."/>
            <person name="Wang S."/>
            <person name="Zhang T."/>
            <person name="Zhou Y."/>
            <person name="He R."/>
            <person name="Meng N."/>
            <person name="Wang Y."/>
            <person name="Liu W."/>
            <person name="Liu Z."/>
            <person name="Liu J."/>
            <person name="Guo Q."/>
            <person name="Huang H."/>
            <person name="Sederoff R.R."/>
            <person name="Wang G."/>
            <person name="Qu G."/>
            <person name="Chen S."/>
        </authorList>
    </citation>
    <scope>NUCLEOTIDE SEQUENCE [LARGE SCALE GENOMIC DNA]</scope>
    <source>
        <strain evidence="2">SC-2020</strain>
    </source>
</reference>
<accession>A0AAD6RR23</accession>
<gene>
    <name evidence="2" type="ORF">NC653_002622</name>
</gene>
<proteinExistence type="predicted"/>
<name>A0AAD6RR23_9ROSI</name>
<dbReference type="AlphaFoldDB" id="A0AAD6RR23"/>
<dbReference type="EMBL" id="JAQIZT010000001">
    <property type="protein sequence ID" value="KAJ7012627.1"/>
    <property type="molecule type" value="Genomic_DNA"/>
</dbReference>
<keyword evidence="3" id="KW-1185">Reference proteome</keyword>